<proteinExistence type="predicted"/>
<dbReference type="Proteomes" id="UP000663852">
    <property type="component" value="Unassembled WGS sequence"/>
</dbReference>
<dbReference type="PANTHER" id="PTHR31252">
    <property type="entry name" value="DUF4419 DOMAIN-CONTAINING PROTEIN"/>
    <property type="match status" value="1"/>
</dbReference>
<evidence type="ECO:0000313" key="3">
    <source>
        <dbReference type="Proteomes" id="UP000663828"/>
    </source>
</evidence>
<dbReference type="OrthoDB" id="9987685at2759"/>
<dbReference type="AlphaFoldDB" id="A0A814MDQ0"/>
<sequence>MSSSSSIYHTVPICPDLPRTNRYYSIDEVHDHPSDIYWISQLDDNVKDETRYKVRYTVTNGSHTSANDTHAIFSSFLFAYNSHEDIVLSPDDIWLMVCIYFSQYVNDHAEQLRKLFVDHEDGRKRLTIVQTARLEPDWESFLARIRTKIDQNVKTNVADLLSPQFSTTTAIESLLSSLVVMSTCQKYFDYECYITKCGIRNVHFLGTLEDWKLLRKKIQDLKKFSRDSFESYINAILPVIDQFIDTYQGNVDQEFWNKVMDIEHVGGGKSGKTAGTYISGWFLRLCYGLHSKSDCEIKQIKLNQLKVTVEVNNEVTNESKTCYLLGGFHGIDSRNERHKPVMSLAVIDDLSTIRLFKREKSE</sequence>
<protein>
    <submittedName>
        <fullName evidence="1">Uncharacterized protein</fullName>
    </submittedName>
</protein>
<dbReference type="EMBL" id="CAJNOR010002189">
    <property type="protein sequence ID" value="CAF1260376.1"/>
    <property type="molecule type" value="Genomic_DNA"/>
</dbReference>
<organism evidence="1 4">
    <name type="scientific">Adineta ricciae</name>
    <name type="common">Rotifer</name>
    <dbReference type="NCBI Taxonomy" id="249248"/>
    <lineage>
        <taxon>Eukaryota</taxon>
        <taxon>Metazoa</taxon>
        <taxon>Spiralia</taxon>
        <taxon>Gnathifera</taxon>
        <taxon>Rotifera</taxon>
        <taxon>Eurotatoria</taxon>
        <taxon>Bdelloidea</taxon>
        <taxon>Adinetida</taxon>
        <taxon>Adinetidae</taxon>
        <taxon>Adineta</taxon>
    </lineage>
</organism>
<comment type="caution">
    <text evidence="1">The sequence shown here is derived from an EMBL/GenBank/DDBJ whole genome shotgun (WGS) entry which is preliminary data.</text>
</comment>
<dbReference type="EMBL" id="CAJNOJ010000088">
    <property type="protein sequence ID" value="CAF1077814.1"/>
    <property type="molecule type" value="Genomic_DNA"/>
</dbReference>
<dbReference type="InterPro" id="IPR025533">
    <property type="entry name" value="DUF4419"/>
</dbReference>
<name>A0A814MDQ0_ADIRI</name>
<dbReference type="PANTHER" id="PTHR31252:SF11">
    <property type="entry name" value="DUF4419 DOMAIN-CONTAINING PROTEIN"/>
    <property type="match status" value="1"/>
</dbReference>
<dbReference type="Proteomes" id="UP000663828">
    <property type="component" value="Unassembled WGS sequence"/>
</dbReference>
<evidence type="ECO:0000313" key="4">
    <source>
        <dbReference type="Proteomes" id="UP000663852"/>
    </source>
</evidence>
<gene>
    <name evidence="1" type="ORF">EDS130_LOCUS18792</name>
    <name evidence="2" type="ORF">XAT740_LOCUS26745</name>
</gene>
<reference evidence="1" key="1">
    <citation type="submission" date="2021-02" db="EMBL/GenBank/DDBJ databases">
        <authorList>
            <person name="Nowell W R."/>
        </authorList>
    </citation>
    <scope>NUCLEOTIDE SEQUENCE</scope>
</reference>
<keyword evidence="3" id="KW-1185">Reference proteome</keyword>
<evidence type="ECO:0000313" key="1">
    <source>
        <dbReference type="EMBL" id="CAF1077814.1"/>
    </source>
</evidence>
<dbReference type="Pfam" id="PF14388">
    <property type="entry name" value="DUF4419"/>
    <property type="match status" value="1"/>
</dbReference>
<evidence type="ECO:0000313" key="2">
    <source>
        <dbReference type="EMBL" id="CAF1260376.1"/>
    </source>
</evidence>
<accession>A0A814MDQ0</accession>